<feature type="transmembrane region" description="Helical" evidence="1">
    <location>
        <begin position="38"/>
        <end position="58"/>
    </location>
</feature>
<name>A0AAP2D7P1_9BACT</name>
<keyword evidence="1" id="KW-0812">Transmembrane</keyword>
<evidence type="ECO:0000259" key="2">
    <source>
        <dbReference type="Pfam" id="PF09335"/>
    </source>
</evidence>
<comment type="caution">
    <text evidence="3">The sequence shown here is derived from an EMBL/GenBank/DDBJ whole genome shotgun (WGS) entry which is preliminary data.</text>
</comment>
<protein>
    <submittedName>
        <fullName evidence="3">DedA family protein</fullName>
    </submittedName>
</protein>
<dbReference type="EMBL" id="JAHESC010000003">
    <property type="protein sequence ID" value="MBT1685530.1"/>
    <property type="molecule type" value="Genomic_DNA"/>
</dbReference>
<feature type="transmembrane region" description="Helical" evidence="1">
    <location>
        <begin position="121"/>
        <end position="143"/>
    </location>
</feature>
<organism evidence="3 4">
    <name type="scientific">Dawidia soli</name>
    <dbReference type="NCBI Taxonomy" id="2782352"/>
    <lineage>
        <taxon>Bacteria</taxon>
        <taxon>Pseudomonadati</taxon>
        <taxon>Bacteroidota</taxon>
        <taxon>Cytophagia</taxon>
        <taxon>Cytophagales</taxon>
        <taxon>Chryseotaleaceae</taxon>
        <taxon>Dawidia</taxon>
    </lineage>
</organism>
<keyword evidence="4" id="KW-1185">Reference proteome</keyword>
<dbReference type="GO" id="GO:0005886">
    <property type="term" value="C:plasma membrane"/>
    <property type="evidence" value="ECO:0007669"/>
    <property type="project" value="TreeGrafter"/>
</dbReference>
<dbReference type="InterPro" id="IPR051311">
    <property type="entry name" value="DedA_domain"/>
</dbReference>
<reference evidence="3 4" key="1">
    <citation type="submission" date="2021-05" db="EMBL/GenBank/DDBJ databases">
        <title>A Polyphasic approach of four new species of the genus Ohtaekwangia: Ohtaekwangia histidinii sp. nov., Ohtaekwangia cretensis sp. nov., Ohtaekwangia indiensis sp. nov., Ohtaekwangia reichenbachii sp. nov. from diverse environment.</title>
        <authorList>
            <person name="Octaviana S."/>
        </authorList>
    </citation>
    <scope>NUCLEOTIDE SEQUENCE [LARGE SCALE GENOMIC DNA]</scope>
    <source>
        <strain evidence="3 4">PWU37</strain>
    </source>
</reference>
<dbReference type="Proteomes" id="UP001319180">
    <property type="component" value="Unassembled WGS sequence"/>
</dbReference>
<dbReference type="PANTHER" id="PTHR42709">
    <property type="entry name" value="ALKALINE PHOSPHATASE LIKE PROTEIN"/>
    <property type="match status" value="1"/>
</dbReference>
<gene>
    <name evidence="3" type="ORF">KK078_03130</name>
</gene>
<evidence type="ECO:0000313" key="4">
    <source>
        <dbReference type="Proteomes" id="UP001319180"/>
    </source>
</evidence>
<dbReference type="PANTHER" id="PTHR42709:SF2">
    <property type="entry name" value="INNER MEMBRANE PROTEIN YOHD"/>
    <property type="match status" value="1"/>
</dbReference>
<keyword evidence="1" id="KW-1133">Transmembrane helix</keyword>
<proteinExistence type="predicted"/>
<sequence length="187" mass="21402">MEEFLDKYGYLALTIGTFFEGETAILVASSLIHKGLFAGPYTMFFGFAGSFISDWVYYMIGRLNGKYFIAHRPKLQERFAPVQRFFARHKFQILLTYRFLYGFRVLIPVVIGMSHVRPAQFLLYSVLSGLLWATTVSTVGYLVGRFLNLTTEAFEENILFIVLGFAAFGLLVGYTVKRLAMREMHTP</sequence>
<evidence type="ECO:0000313" key="3">
    <source>
        <dbReference type="EMBL" id="MBT1685530.1"/>
    </source>
</evidence>
<feature type="transmembrane region" description="Helical" evidence="1">
    <location>
        <begin position="12"/>
        <end position="32"/>
    </location>
</feature>
<dbReference type="RefSeq" id="WP_254088781.1">
    <property type="nucleotide sequence ID" value="NZ_JAHESC010000003.1"/>
</dbReference>
<feature type="domain" description="VTT" evidence="2">
    <location>
        <begin position="35"/>
        <end position="141"/>
    </location>
</feature>
<accession>A0AAP2D7P1</accession>
<dbReference type="AlphaFoldDB" id="A0AAP2D7P1"/>
<keyword evidence="1" id="KW-0472">Membrane</keyword>
<dbReference type="InterPro" id="IPR032816">
    <property type="entry name" value="VTT_dom"/>
</dbReference>
<feature type="transmembrane region" description="Helical" evidence="1">
    <location>
        <begin position="158"/>
        <end position="176"/>
    </location>
</feature>
<evidence type="ECO:0000256" key="1">
    <source>
        <dbReference type="SAM" id="Phobius"/>
    </source>
</evidence>
<dbReference type="Pfam" id="PF09335">
    <property type="entry name" value="VTT_dom"/>
    <property type="match status" value="1"/>
</dbReference>